<dbReference type="InterPro" id="IPR029006">
    <property type="entry name" value="ADF-H/Gelsolin-like_dom_sf"/>
</dbReference>
<dbReference type="RefSeq" id="XP_013899259.1">
    <property type="nucleotide sequence ID" value="XM_014043805.1"/>
</dbReference>
<dbReference type="Gene3D" id="3.40.20.10">
    <property type="entry name" value="Severin"/>
    <property type="match status" value="1"/>
</dbReference>
<dbReference type="PANTHER" id="PTHR13803">
    <property type="entry name" value="SEC24-RELATED PROTEIN"/>
    <property type="match status" value="1"/>
</dbReference>
<dbReference type="STRING" id="145388.A0A0D2MAD8"/>
<dbReference type="InterPro" id="IPR036180">
    <property type="entry name" value="Gelsolin-like_dom_sf"/>
</dbReference>
<dbReference type="GeneID" id="25740596"/>
<dbReference type="AlphaFoldDB" id="A0A0D2MAD8"/>
<dbReference type="Gene3D" id="1.20.120.730">
    <property type="entry name" value="Sec23/Sec24 helical domain"/>
    <property type="match status" value="1"/>
</dbReference>
<dbReference type="Proteomes" id="UP000054498">
    <property type="component" value="Unassembled WGS sequence"/>
</dbReference>
<evidence type="ECO:0000313" key="2">
    <source>
        <dbReference type="Proteomes" id="UP000054498"/>
    </source>
</evidence>
<dbReference type="GO" id="GO:0008270">
    <property type="term" value="F:zinc ion binding"/>
    <property type="evidence" value="ECO:0007669"/>
    <property type="project" value="TreeGrafter"/>
</dbReference>
<dbReference type="SUPFAM" id="SSF82754">
    <property type="entry name" value="C-terminal, gelsolin-like domain of Sec23/24"/>
    <property type="match status" value="1"/>
</dbReference>
<dbReference type="InterPro" id="IPR050550">
    <property type="entry name" value="SEC23_SEC24_subfamily"/>
</dbReference>
<gene>
    <name evidence="1" type="ORF">MNEG_7720</name>
</gene>
<sequence length="120" mass="12702">MHETGAYLISNGTLLVLWLGRSADPGWVAQVLGPEGANPSADVSALPLEPPRQGSALSQRLCALLAELRRGRPAMQPAFAVRQGTPAEAVAVPLLVEDRAAGQMSYTDFLLAVLKQVLTK</sequence>
<dbReference type="OrthoDB" id="49016at2759"/>
<dbReference type="GO" id="GO:0090110">
    <property type="term" value="P:COPII-coated vesicle cargo loading"/>
    <property type="evidence" value="ECO:0007669"/>
    <property type="project" value="TreeGrafter"/>
</dbReference>
<protein>
    <submittedName>
        <fullName evidence="1">Protein transport protein Sec24A</fullName>
    </submittedName>
</protein>
<dbReference type="GO" id="GO:0030127">
    <property type="term" value="C:COPII vesicle coat"/>
    <property type="evidence" value="ECO:0007669"/>
    <property type="project" value="TreeGrafter"/>
</dbReference>
<dbReference type="GO" id="GO:0070971">
    <property type="term" value="C:endoplasmic reticulum exit site"/>
    <property type="evidence" value="ECO:0007669"/>
    <property type="project" value="TreeGrafter"/>
</dbReference>
<dbReference type="GO" id="GO:0000149">
    <property type="term" value="F:SNARE binding"/>
    <property type="evidence" value="ECO:0007669"/>
    <property type="project" value="TreeGrafter"/>
</dbReference>
<dbReference type="PANTHER" id="PTHR13803:SF39">
    <property type="entry name" value="SECRETORY 24AB, ISOFORM A"/>
    <property type="match status" value="1"/>
</dbReference>
<dbReference type="KEGG" id="mng:MNEG_7720"/>
<keyword evidence="2" id="KW-1185">Reference proteome</keyword>
<reference evidence="1 2" key="1">
    <citation type="journal article" date="2013" name="BMC Genomics">
        <title>Reconstruction of the lipid metabolism for the microalga Monoraphidium neglectum from its genome sequence reveals characteristics suitable for biofuel production.</title>
        <authorList>
            <person name="Bogen C."/>
            <person name="Al-Dilaimi A."/>
            <person name="Albersmeier A."/>
            <person name="Wichmann J."/>
            <person name="Grundmann M."/>
            <person name="Rupp O."/>
            <person name="Lauersen K.J."/>
            <person name="Blifernez-Klassen O."/>
            <person name="Kalinowski J."/>
            <person name="Goesmann A."/>
            <person name="Mussgnug J.H."/>
            <person name="Kruse O."/>
        </authorList>
    </citation>
    <scope>NUCLEOTIDE SEQUENCE [LARGE SCALE GENOMIC DNA]</scope>
    <source>
        <strain evidence="1 2">SAG 48.87</strain>
    </source>
</reference>
<proteinExistence type="predicted"/>
<accession>A0A0D2MAD8</accession>
<evidence type="ECO:0000313" key="1">
    <source>
        <dbReference type="EMBL" id="KIZ00240.1"/>
    </source>
</evidence>
<organism evidence="1 2">
    <name type="scientific">Monoraphidium neglectum</name>
    <dbReference type="NCBI Taxonomy" id="145388"/>
    <lineage>
        <taxon>Eukaryota</taxon>
        <taxon>Viridiplantae</taxon>
        <taxon>Chlorophyta</taxon>
        <taxon>core chlorophytes</taxon>
        <taxon>Chlorophyceae</taxon>
        <taxon>CS clade</taxon>
        <taxon>Sphaeropleales</taxon>
        <taxon>Selenastraceae</taxon>
        <taxon>Monoraphidium</taxon>
    </lineage>
</organism>
<name>A0A0D2MAD8_9CHLO</name>
<dbReference type="EMBL" id="KK101614">
    <property type="protein sequence ID" value="KIZ00240.1"/>
    <property type="molecule type" value="Genomic_DNA"/>
</dbReference>